<reference evidence="2 3" key="1">
    <citation type="journal article" date="2017" name="G3 (Bethesda)">
        <title>First Draft Genome Sequence of the Pathogenic Fungus Lomentospora prolificans (Formerly Scedosporium prolificans).</title>
        <authorList>
            <person name="Luo R."/>
            <person name="Zimin A."/>
            <person name="Workman R."/>
            <person name="Fan Y."/>
            <person name="Pertea G."/>
            <person name="Grossman N."/>
            <person name="Wear M.P."/>
            <person name="Jia B."/>
            <person name="Miller H."/>
            <person name="Casadevall A."/>
            <person name="Timp W."/>
            <person name="Zhang S.X."/>
            <person name="Salzberg S.L."/>
        </authorList>
    </citation>
    <scope>NUCLEOTIDE SEQUENCE [LARGE SCALE GENOMIC DNA]</scope>
    <source>
        <strain evidence="2 3">JHH-5317</strain>
    </source>
</reference>
<dbReference type="SUPFAM" id="SSF51735">
    <property type="entry name" value="NAD(P)-binding Rossmann-fold domains"/>
    <property type="match status" value="1"/>
</dbReference>
<dbReference type="OrthoDB" id="201656at2759"/>
<dbReference type="VEuPathDB" id="FungiDB:jhhlp_008367"/>
<evidence type="ECO:0000313" key="2">
    <source>
        <dbReference type="EMBL" id="PKS05001.1"/>
    </source>
</evidence>
<dbReference type="InParanoid" id="A0A2N3MXU3"/>
<dbReference type="EMBL" id="NLAX01001623">
    <property type="protein sequence ID" value="PKS05001.1"/>
    <property type="molecule type" value="Genomic_DNA"/>
</dbReference>
<evidence type="ECO:0000313" key="3">
    <source>
        <dbReference type="Proteomes" id="UP000233524"/>
    </source>
</evidence>
<keyword evidence="3" id="KW-1185">Reference proteome</keyword>
<gene>
    <name evidence="2" type="ORF">jhhlp_008367</name>
</gene>
<dbReference type="SMART" id="SM00829">
    <property type="entry name" value="PKS_ER"/>
    <property type="match status" value="1"/>
</dbReference>
<accession>A0A2N3MXU3</accession>
<dbReference type="PANTHER" id="PTHR11695:SF294">
    <property type="entry name" value="RETICULON-4-INTERACTING PROTEIN 1, MITOCHONDRIAL"/>
    <property type="match status" value="1"/>
</dbReference>
<sequence>MASTMQAWQLSAPGPVDKTLTLAKDVPRPSEQQLKNAQILVKVAYAALNPADYRFPELGFVSRALISYPTSLGMDLSGRVVAIADDVEDVKVGQLVMAHINAFGSQGALSEYVVVEREGYSTLSEKVDLKQAAGAPVAAMTAYQTIAPHVKKGDKIFINGGSGGVGTFGIQIAKLLGCHVTVTCSTNKVNLCKKLGADEIIDYKKCDVIEELEDAGERFTLVVDNVGDSPPNLFNECHKFLLPENKGYIFVGGHVGSVASLLKAQFFPKFLGGTTTKFTVFFTPDSRGAMTQISSWMAEEKLRTVIDSEYSFEEVPKALEHLKKGSSGGKVVIRVGEV</sequence>
<dbReference type="InterPro" id="IPR050700">
    <property type="entry name" value="YIM1/Zinc_Alcohol_DH_Fams"/>
</dbReference>
<dbReference type="AlphaFoldDB" id="A0A2N3MXU3"/>
<evidence type="ECO:0000259" key="1">
    <source>
        <dbReference type="SMART" id="SM00829"/>
    </source>
</evidence>
<dbReference type="InterPro" id="IPR036291">
    <property type="entry name" value="NAD(P)-bd_dom_sf"/>
</dbReference>
<dbReference type="STRING" id="41688.A0A2N3MXU3"/>
<dbReference type="InterPro" id="IPR013154">
    <property type="entry name" value="ADH-like_N"/>
</dbReference>
<organism evidence="2 3">
    <name type="scientific">Lomentospora prolificans</name>
    <dbReference type="NCBI Taxonomy" id="41688"/>
    <lineage>
        <taxon>Eukaryota</taxon>
        <taxon>Fungi</taxon>
        <taxon>Dikarya</taxon>
        <taxon>Ascomycota</taxon>
        <taxon>Pezizomycotina</taxon>
        <taxon>Sordariomycetes</taxon>
        <taxon>Hypocreomycetidae</taxon>
        <taxon>Microascales</taxon>
        <taxon>Microascaceae</taxon>
        <taxon>Lomentospora</taxon>
    </lineage>
</organism>
<dbReference type="InterPro" id="IPR020843">
    <property type="entry name" value="ER"/>
</dbReference>
<dbReference type="Pfam" id="PF08240">
    <property type="entry name" value="ADH_N"/>
    <property type="match status" value="1"/>
</dbReference>
<name>A0A2N3MXU3_9PEZI</name>
<dbReference type="Gene3D" id="3.40.50.720">
    <property type="entry name" value="NAD(P)-binding Rossmann-like Domain"/>
    <property type="match status" value="1"/>
</dbReference>
<dbReference type="Gene3D" id="3.90.180.10">
    <property type="entry name" value="Medium-chain alcohol dehydrogenases, catalytic domain"/>
    <property type="match status" value="1"/>
</dbReference>
<dbReference type="SUPFAM" id="SSF50129">
    <property type="entry name" value="GroES-like"/>
    <property type="match status" value="1"/>
</dbReference>
<dbReference type="GO" id="GO:0005739">
    <property type="term" value="C:mitochondrion"/>
    <property type="evidence" value="ECO:0007669"/>
    <property type="project" value="TreeGrafter"/>
</dbReference>
<comment type="caution">
    <text evidence="2">The sequence shown here is derived from an EMBL/GenBank/DDBJ whole genome shotgun (WGS) entry which is preliminary data.</text>
</comment>
<protein>
    <recommendedName>
        <fullName evidence="1">Enoyl reductase (ER) domain-containing protein</fullName>
    </recommendedName>
</protein>
<proteinExistence type="predicted"/>
<dbReference type="Proteomes" id="UP000233524">
    <property type="component" value="Unassembled WGS sequence"/>
</dbReference>
<feature type="domain" description="Enoyl reductase (ER)" evidence="1">
    <location>
        <begin position="14"/>
        <end position="333"/>
    </location>
</feature>
<dbReference type="Pfam" id="PF13602">
    <property type="entry name" value="ADH_zinc_N_2"/>
    <property type="match status" value="1"/>
</dbReference>
<dbReference type="GO" id="GO:0016491">
    <property type="term" value="F:oxidoreductase activity"/>
    <property type="evidence" value="ECO:0007669"/>
    <property type="project" value="InterPro"/>
</dbReference>
<dbReference type="CDD" id="cd08267">
    <property type="entry name" value="MDR1"/>
    <property type="match status" value="1"/>
</dbReference>
<dbReference type="PANTHER" id="PTHR11695">
    <property type="entry name" value="ALCOHOL DEHYDROGENASE RELATED"/>
    <property type="match status" value="1"/>
</dbReference>
<dbReference type="InterPro" id="IPR011032">
    <property type="entry name" value="GroES-like_sf"/>
</dbReference>
<dbReference type="FunCoup" id="A0A2N3MXU3">
    <property type="interactions" value="137"/>
</dbReference>